<accession>A3XIB2</accession>
<gene>
    <name evidence="1" type="ORF">MED217_15600</name>
</gene>
<dbReference type="AlphaFoldDB" id="A3XIB2"/>
<comment type="caution">
    <text evidence="1">The sequence shown here is derived from an EMBL/GenBank/DDBJ whole genome shotgun (WGS) entry which is preliminary data.</text>
</comment>
<dbReference type="STRING" id="398720.MED217_15600"/>
<name>A3XIB2_LEEBM</name>
<protein>
    <submittedName>
        <fullName evidence="1">Uncharacterized protein</fullName>
    </submittedName>
</protein>
<proteinExistence type="predicted"/>
<evidence type="ECO:0000313" key="2">
    <source>
        <dbReference type="Proteomes" id="UP000001601"/>
    </source>
</evidence>
<dbReference type="EMBL" id="AANC01000001">
    <property type="protein sequence ID" value="EAQ50981.1"/>
    <property type="molecule type" value="Genomic_DNA"/>
</dbReference>
<reference evidence="1 2" key="1">
    <citation type="journal article" date="2007" name="Nature">
        <title>Light stimulates growth of proteorhodopsin-containing marine Flavobacteria.</title>
        <authorList>
            <person name="Gomez-Consarnau L."/>
            <person name="Gonzalez J.M."/>
            <person name="Coll-Llado M."/>
            <person name="Gourdon P."/>
            <person name="Pascher T."/>
            <person name="Neutze R."/>
            <person name="Pedros-Alio C."/>
            <person name="Pinhassi J."/>
        </authorList>
    </citation>
    <scope>NUCLEOTIDE SEQUENCE [LARGE SCALE GENOMIC DNA]</scope>
    <source>
        <strain evidence="1 2">MED217</strain>
    </source>
</reference>
<evidence type="ECO:0000313" key="1">
    <source>
        <dbReference type="EMBL" id="EAQ50981.1"/>
    </source>
</evidence>
<sequence length="58" mass="6638">MELYLVRQFKKITVVAKKPTLKAIHICNSRQPTHKPKIAKEYVFANAENQAKRNKASG</sequence>
<dbReference type="eggNOG" id="ENOG5033P5H">
    <property type="taxonomic scope" value="Bacteria"/>
</dbReference>
<dbReference type="Proteomes" id="UP000001601">
    <property type="component" value="Unassembled WGS sequence"/>
</dbReference>
<dbReference type="HOGENOM" id="CLU_2973908_0_0_10"/>
<keyword evidence="2" id="KW-1185">Reference proteome</keyword>
<organism evidence="1 2">
    <name type="scientific">Leeuwenhoekiella blandensis (strain CECT 7118 / CCUG 51940 / KCTC 22103 / MED217)</name>
    <name type="common">Flavobacterium sp. (strain MED217)</name>
    <dbReference type="NCBI Taxonomy" id="398720"/>
    <lineage>
        <taxon>Bacteria</taxon>
        <taxon>Pseudomonadati</taxon>
        <taxon>Bacteroidota</taxon>
        <taxon>Flavobacteriia</taxon>
        <taxon>Flavobacteriales</taxon>
        <taxon>Flavobacteriaceae</taxon>
        <taxon>Leeuwenhoekiella</taxon>
    </lineage>
</organism>